<feature type="region of interest" description="Disordered" evidence="6">
    <location>
        <begin position="206"/>
        <end position="319"/>
    </location>
</feature>
<dbReference type="CDD" id="cd00833">
    <property type="entry name" value="PKS"/>
    <property type="match status" value="2"/>
</dbReference>
<dbReference type="FunFam" id="3.40.47.10:FF:000019">
    <property type="entry name" value="Polyketide synthase type I"/>
    <property type="match status" value="1"/>
</dbReference>
<dbReference type="Gene3D" id="3.40.47.10">
    <property type="match status" value="2"/>
</dbReference>
<keyword evidence="2" id="KW-0597">Phosphoprotein</keyword>
<proteinExistence type="predicted"/>
<dbReference type="Pfam" id="PF21394">
    <property type="entry name" value="Beta-ketacyl_N"/>
    <property type="match status" value="1"/>
</dbReference>
<comment type="function">
    <text evidence="4">Involved in production of the polyketide antibiotic thailandamide.</text>
</comment>
<feature type="region of interest" description="Disordered" evidence="6">
    <location>
        <begin position="96"/>
        <end position="126"/>
    </location>
</feature>
<dbReference type="SMART" id="SM00825">
    <property type="entry name" value="PKS_KS"/>
    <property type="match status" value="2"/>
</dbReference>
<dbReference type="Gene3D" id="3.10.129.110">
    <property type="entry name" value="Polyketide synthase dehydratase"/>
    <property type="match status" value="1"/>
</dbReference>
<sequence length="2377" mass="255237">MSTSSRLKQIVADELLLSHEQLDADASFSELGIDSILAVEVVKKVNRAFEVELKSTALYDLPSIRALAEHIDGPGVEAPRGSRISLKPVGIAGPAPSSIVDAPPAEVDTPPAESAAPRTAPPPTRAQAEIRRELREVVAAGLLVSPNDLKDAAAFAEIGVDSILGVEIVKRCNQAWGTELPASILYSYPSIAELAEHVAEILAEASHAGGRSPEERNGSRSRPIVHRAVSEVRREAPPSAAPEVRREAPPSAVSEVRREAPPSAAPEVRREAPPSAAPEVRREALPSAAPAVRREAPPSAASEVRREEPAQAPAARAADPDEPIAVVGLSCRVPGARDAREFWVNLYQGRDSVREVPHERWDPQLWFDPDRHAPGKTYSKWGGFLDDVDKFDPLFFNISPAEASWIDPQHRLFLEECWSALEDAGYTPDDVRGRRVGVYAGIMNNDYQEVIIRSGSSPSEHGTTGIAESMLASRPSYFLNLKGPALTINTACSSSLVAIHLACESLKNRHTDMMIAGGVTCYLTESSYIGMSKLGMLSPRGVCSPFDDGADGIAPSEGVGVVVLKRLSDAIADGDRIWGIVRGSLTNQDGRTNGITAPSSISQKALFVELYERTGIHPESIQYVEAHGTGTKLGDPIEVEALSGAFRTFTQKSRFCALGSVKGNIGHTSGAAGVVSLIKVLLCMKHRTLVPSLHYERSNRHIAFEETPFTVQTEVAAWEAPQGAPRRSAISSFGFSGTNAHLIVDEPPALPIAPSTPKPAYLFAVSARTPDALRQRLAALSEALTEADGRIDLQALSYTLNRRRAHFAHRVALIASSVSELQQLLEAARRGEAGPRVVLGPASAKETSASDALLFTEVLTIVIEQVRRRDGLDDATYARKLTVLGALYARGLDVDWAILHEGERSRPLSLPGYPFQRRRCWIEVSSNDSASKASPALAPSHRVSPRVQENGAHHNGARENGAYENGAGLSRGSFAAPVLEPSHGVETFELSEEQPTLADHRIAGQSIVPAVQYLELIRAALERSGKRAVRLFGCVWLDACRVRGSAPRLRLSLEEAGRFVFSSTDEAGRTVVHCRGSWEERDLARIPPPVALAPLLEQAVTVLKGAEIYAKFARLGIDYGPSFRTLQWVQRAGTKLVAKIEARPSRGGELVVAGLLDGALQSLIGFAQDEGEGSSVPFSMDAVEVYGPVDSELYVVVDVKPSKGPGPSLSRQVDLKLIALDGQVRVSIENLTVRKYANKTQSIQAPTSPRVVLCEVDWRDRPAGEMPIDLAAARGVLVLEGRAGLSSALQSWCSERQHRMPIISVTPDAPFAQLGPAEYCVDPSRPEDFARLWSALAAGGIAVSHVLNLWSIHGAQRSGAGESLEDRIATGPLATFDLVAASARAGTRKLRLLHAYLTDDPLAGADAMMAGFAESVVREKPDYDLRVVGLGEACRAPSVLVDVLARDLFSKGAPRHVRWVDPRQSRFMGVRRLEADAAGTSAVAAAPVAGGVYLVTGGMGGVGRHVAHWLASEFGARLALVGRHARDPMIEAKLEPLRRAGAAAVEYFSCDVACADEVDALIPAIQDKLGALRGIIHAAGVLNDSLLVNKTRADFERVVSPKVFGAVHLHRATARHHLDFFAAFSSLAALKGNVGQVDYATANAFLGHFAAWREGQRERGECSGITVAIDWPLWRDGGMQVTAEIEQRLRDAFGLEPLETGEGMDAFRTILARGVPRVAVARGRVSAVSRYLGLEGDDVKVSTVTAGAIERGPVAAMHEPPPQRTGGDPGQREQAAVAMLTQICVATLGLDAADVDPDAPFDTLGVDSILMMKILSAIEQHVHLPVPPSMILENPTVHQLAKALVAEGFVREPSAKANGVRTEAPAPSMEPIAPSRSPAAAPVPAERAPDRRIAVIGMACRFPGSPSPESFWENLRGEKCLVTEVPPDRWDVGRSFSPDKSAGRSYSKWGGFIEGVDLFDNEFFGVADEDAVVMDPQQRIVLELTQELFDRAGYARSEIEGRNIAVLLGASQSSYINLVEGNLSDKQLAKAVVSTISNMVAARVADFYNLKGAAQTIDAACASALIAVHDACNALVDGSVDMAVAGGIGLLLDDRQFVSFSRASVLSDTGVCRVFDEKANGFVLGEGAGLVLLKRYDQAVKDGDRILGVILGSAVNNDGRTMGLTVPNQAAQEAVIELALANASVSADTISYLEAHGTGTLLGDPIEVKAASKAYSKQTEAKRYCGIGSVKSSVGHLMRAAGIASLIKVILSLQHGTIPATLHCDEPHARFQFEQSPFYPVRGTQEWRPLKGVRRAGISSFGFGGTNCHMIVEEAPRSVPAQRQERPPQPFRRRRFWADGKTPAPRHDERHLWDILSRLERGELSSEQATRMTAQAL</sequence>
<evidence type="ECO:0000256" key="1">
    <source>
        <dbReference type="ARBA" id="ARBA00022450"/>
    </source>
</evidence>
<dbReference type="InterPro" id="IPR009081">
    <property type="entry name" value="PP-bd_ACP"/>
</dbReference>
<dbReference type="CDD" id="cd08953">
    <property type="entry name" value="KR_2_SDR_x"/>
    <property type="match status" value="1"/>
</dbReference>
<name>A0A1S6R4W1_SORCE</name>
<reference evidence="10" key="1">
    <citation type="journal article" date="2017" name="Angew. Chem. Int. Ed. Engl.">
        <title>Solving the Puzzle of One-Carbon Loss in Ripostatin Biosynthesis.</title>
        <authorList>
            <person name="Fu C."/>
            <person name="Auerbach D."/>
            <person name="Li Y."/>
            <person name="Scheid U."/>
            <person name="Luxenburger E."/>
            <person name="Garcia R."/>
            <person name="Irschik H."/>
            <person name="Muller R."/>
        </authorList>
    </citation>
    <scope>NUCLEOTIDE SEQUENCE</scope>
    <source>
        <strain evidence="10">So ce377</strain>
    </source>
</reference>
<dbReference type="InterPro" id="IPR018201">
    <property type="entry name" value="Ketoacyl_synth_AS"/>
</dbReference>
<dbReference type="PROSITE" id="PS50075">
    <property type="entry name" value="CARRIER"/>
    <property type="match status" value="3"/>
</dbReference>
<feature type="domain" description="PKS/mFAS DH" evidence="9">
    <location>
        <begin position="964"/>
        <end position="1242"/>
    </location>
</feature>
<dbReference type="SUPFAM" id="SSF53901">
    <property type="entry name" value="Thiolase-like"/>
    <property type="match status" value="2"/>
</dbReference>
<dbReference type="InterPro" id="IPR036291">
    <property type="entry name" value="NAD(P)-bd_dom_sf"/>
</dbReference>
<dbReference type="GO" id="GO:0006633">
    <property type="term" value="P:fatty acid biosynthetic process"/>
    <property type="evidence" value="ECO:0007669"/>
    <property type="project" value="InterPro"/>
</dbReference>
<dbReference type="Pfam" id="PF21089">
    <property type="entry name" value="PKS_DH_N"/>
    <property type="match status" value="1"/>
</dbReference>
<feature type="domain" description="Carrier" evidence="7">
    <location>
        <begin position="1"/>
        <end position="75"/>
    </location>
</feature>
<dbReference type="Pfam" id="PF00550">
    <property type="entry name" value="PP-binding"/>
    <property type="match status" value="3"/>
</dbReference>
<dbReference type="InterPro" id="IPR016039">
    <property type="entry name" value="Thiolase-like"/>
</dbReference>
<feature type="domain" description="Carrier" evidence="7">
    <location>
        <begin position="125"/>
        <end position="202"/>
    </location>
</feature>
<dbReference type="InterPro" id="IPR020841">
    <property type="entry name" value="PKS_Beta-ketoAc_synthase_dom"/>
</dbReference>
<dbReference type="Pfam" id="PF00109">
    <property type="entry name" value="ketoacyl-synt"/>
    <property type="match status" value="2"/>
</dbReference>
<dbReference type="SMART" id="SM00822">
    <property type="entry name" value="PKS_KR"/>
    <property type="match status" value="1"/>
</dbReference>
<keyword evidence="1" id="KW-0596">Phosphopantetheine</keyword>
<dbReference type="SUPFAM" id="SSF51735">
    <property type="entry name" value="NAD(P)-binding Rossmann-fold domains"/>
    <property type="match status" value="2"/>
</dbReference>
<dbReference type="InterPro" id="IPR013968">
    <property type="entry name" value="PKS_KR"/>
</dbReference>
<dbReference type="PROSITE" id="PS00606">
    <property type="entry name" value="KS3_1"/>
    <property type="match status" value="1"/>
</dbReference>
<evidence type="ECO:0000256" key="2">
    <source>
        <dbReference type="ARBA" id="ARBA00022553"/>
    </source>
</evidence>
<dbReference type="InterPro" id="IPR014030">
    <property type="entry name" value="Ketoacyl_synth_N"/>
</dbReference>
<feature type="region of interest" description="Disordered" evidence="6">
    <location>
        <begin position="930"/>
        <end position="963"/>
    </location>
</feature>
<evidence type="ECO:0000313" key="10">
    <source>
        <dbReference type="EMBL" id="AQW44872.1"/>
    </source>
</evidence>
<gene>
    <name evidence="10" type="primary">ripD</name>
</gene>
<dbReference type="Pfam" id="PF02801">
    <property type="entry name" value="Ketoacyl-synt_C"/>
    <property type="match status" value="2"/>
</dbReference>
<dbReference type="SMART" id="SM01294">
    <property type="entry name" value="PKS_PP_betabranch"/>
    <property type="match status" value="3"/>
</dbReference>
<feature type="region of interest" description="Disordered" evidence="6">
    <location>
        <begin position="2316"/>
        <end position="2348"/>
    </location>
</feature>
<dbReference type="Pfam" id="PF22621">
    <property type="entry name" value="CurL-like_PKS_C"/>
    <property type="match status" value="1"/>
</dbReference>
<accession>A0A1S6R4W1</accession>
<organism evidence="10">
    <name type="scientific">Sorangium cellulosum</name>
    <name type="common">Polyangium cellulosum</name>
    <dbReference type="NCBI Taxonomy" id="56"/>
    <lineage>
        <taxon>Bacteria</taxon>
        <taxon>Pseudomonadati</taxon>
        <taxon>Myxococcota</taxon>
        <taxon>Polyangia</taxon>
        <taxon>Polyangiales</taxon>
        <taxon>Polyangiaceae</taxon>
        <taxon>Sorangium</taxon>
    </lineage>
</organism>
<dbReference type="InterPro" id="IPR049552">
    <property type="entry name" value="PKS_DH_N"/>
</dbReference>
<feature type="region of interest" description="N-terminal hotdog fold" evidence="5">
    <location>
        <begin position="964"/>
        <end position="1085"/>
    </location>
</feature>
<dbReference type="InterPro" id="IPR020807">
    <property type="entry name" value="PKS_DH"/>
</dbReference>
<dbReference type="InterPro" id="IPR049551">
    <property type="entry name" value="PKS_DH_C"/>
</dbReference>
<dbReference type="InterPro" id="IPR020806">
    <property type="entry name" value="PKS_PP-bd"/>
</dbReference>
<dbReference type="InterPro" id="IPR014031">
    <property type="entry name" value="Ketoacyl_synth_C"/>
</dbReference>
<evidence type="ECO:0000256" key="3">
    <source>
        <dbReference type="ARBA" id="ARBA00022679"/>
    </source>
</evidence>
<dbReference type="Pfam" id="PF14765">
    <property type="entry name" value="PS-DH"/>
    <property type="match status" value="1"/>
</dbReference>
<feature type="domain" description="Carrier" evidence="7">
    <location>
        <begin position="1774"/>
        <end position="1848"/>
    </location>
</feature>
<evidence type="ECO:0000259" key="7">
    <source>
        <dbReference type="PROSITE" id="PS50075"/>
    </source>
</evidence>
<dbReference type="InterPro" id="IPR036736">
    <property type="entry name" value="ACP-like_sf"/>
</dbReference>
<dbReference type="SMART" id="SM00826">
    <property type="entry name" value="PKS_DH"/>
    <property type="match status" value="1"/>
</dbReference>
<feature type="domain" description="Ketosynthase family 3 (KS3)" evidence="8">
    <location>
        <begin position="321"/>
        <end position="746"/>
    </location>
</feature>
<evidence type="ECO:0000256" key="4">
    <source>
        <dbReference type="ARBA" id="ARBA00054155"/>
    </source>
</evidence>
<evidence type="ECO:0000256" key="5">
    <source>
        <dbReference type="PROSITE-ProRule" id="PRU01363"/>
    </source>
</evidence>
<feature type="active site" description="Proton acceptor; for dehydratase activity" evidence="5">
    <location>
        <position position="1000"/>
    </location>
</feature>
<dbReference type="InterPro" id="IPR050091">
    <property type="entry name" value="PKS_NRPS_Biosynth_Enz"/>
</dbReference>
<dbReference type="SUPFAM" id="SSF47336">
    <property type="entry name" value="ACP-like"/>
    <property type="match status" value="3"/>
</dbReference>
<dbReference type="Gene3D" id="3.40.50.720">
    <property type="entry name" value="NAD(P)-binding Rossmann-like Domain"/>
    <property type="match status" value="1"/>
</dbReference>
<evidence type="ECO:0000256" key="6">
    <source>
        <dbReference type="SAM" id="MobiDB-lite"/>
    </source>
</evidence>
<dbReference type="PROSITE" id="PS52019">
    <property type="entry name" value="PKS_MFAS_DH"/>
    <property type="match status" value="1"/>
</dbReference>
<dbReference type="InterPro" id="IPR057326">
    <property type="entry name" value="KR_dom"/>
</dbReference>
<feature type="compositionally biased region" description="Low complexity" evidence="6">
    <location>
        <begin position="930"/>
        <end position="940"/>
    </location>
</feature>
<protein>
    <submittedName>
        <fullName evidence="10">Polyketide synthase</fullName>
    </submittedName>
</protein>
<dbReference type="GO" id="GO:0004312">
    <property type="term" value="F:fatty acid synthase activity"/>
    <property type="evidence" value="ECO:0007669"/>
    <property type="project" value="TreeGrafter"/>
</dbReference>
<feature type="domain" description="Ketosynthase family 3 (KS3)" evidence="8">
    <location>
        <begin position="1890"/>
        <end position="2314"/>
    </location>
</feature>
<feature type="compositionally biased region" description="Low complexity" evidence="6">
    <location>
        <begin position="1870"/>
        <end position="1885"/>
    </location>
</feature>
<dbReference type="Gene3D" id="1.10.1240.100">
    <property type="match status" value="1"/>
</dbReference>
<dbReference type="GO" id="GO:0004315">
    <property type="term" value="F:3-oxoacyl-[acyl-carrier-protein] synthase activity"/>
    <property type="evidence" value="ECO:0007669"/>
    <property type="project" value="InterPro"/>
</dbReference>
<dbReference type="Pfam" id="PF08659">
    <property type="entry name" value="KR"/>
    <property type="match status" value="1"/>
</dbReference>
<dbReference type="EMBL" id="KY646190">
    <property type="protein sequence ID" value="AQW44872.1"/>
    <property type="molecule type" value="Genomic_DNA"/>
</dbReference>
<dbReference type="InterPro" id="IPR049900">
    <property type="entry name" value="PKS_mFAS_DH"/>
</dbReference>
<dbReference type="PANTHER" id="PTHR43775:SF37">
    <property type="entry name" value="SI:DKEY-61P9.11"/>
    <property type="match status" value="1"/>
</dbReference>
<dbReference type="PROSITE" id="PS00012">
    <property type="entry name" value="PHOSPHOPANTETHEINE"/>
    <property type="match status" value="2"/>
</dbReference>
<dbReference type="Gene3D" id="1.10.1200.10">
    <property type="entry name" value="ACP-like"/>
    <property type="match status" value="3"/>
</dbReference>
<dbReference type="PROSITE" id="PS52004">
    <property type="entry name" value="KS3_2"/>
    <property type="match status" value="2"/>
</dbReference>
<dbReference type="InterPro" id="IPR006162">
    <property type="entry name" value="Ppantetheine_attach_site"/>
</dbReference>
<feature type="active site" description="Proton donor; for dehydratase activity" evidence="5">
    <location>
        <position position="1157"/>
    </location>
</feature>
<dbReference type="SMART" id="SM00823">
    <property type="entry name" value="PKS_PP"/>
    <property type="match status" value="3"/>
</dbReference>
<dbReference type="PANTHER" id="PTHR43775">
    <property type="entry name" value="FATTY ACID SYNTHASE"/>
    <property type="match status" value="1"/>
</dbReference>
<feature type="region of interest" description="C-terminal hotdog fold" evidence="5">
    <location>
        <begin position="1100"/>
        <end position="1242"/>
    </location>
</feature>
<keyword evidence="3" id="KW-0808">Transferase</keyword>
<dbReference type="InterPro" id="IPR042104">
    <property type="entry name" value="PKS_dehydratase_sf"/>
</dbReference>
<dbReference type="InterPro" id="IPR049490">
    <property type="entry name" value="C883_1060-like_KR_N"/>
</dbReference>
<evidence type="ECO:0000259" key="9">
    <source>
        <dbReference type="PROSITE" id="PS52019"/>
    </source>
</evidence>
<feature type="region of interest" description="Disordered" evidence="6">
    <location>
        <begin position="1856"/>
        <end position="1885"/>
    </location>
</feature>
<evidence type="ECO:0000259" key="8">
    <source>
        <dbReference type="PROSITE" id="PS52004"/>
    </source>
</evidence>
<dbReference type="GO" id="GO:0031177">
    <property type="term" value="F:phosphopantetheine binding"/>
    <property type="evidence" value="ECO:0007669"/>
    <property type="project" value="InterPro"/>
</dbReference>